<sequence>MKKLISAIILALLVISQSLPAFAAEKTVSRDSTVPIHVNFVTIRLLQSGLTVDSSGKASCTGKATLYSSSDSAQLSVQLQKYSNGSWSTVKTWSKAVQGNTPTNIVNSYYVVNGTYRVSCTIKVYNASGALLETQTAYSSTKTY</sequence>
<proteinExistence type="predicted"/>
<name>A0A6N8HZ35_9FIRM</name>
<gene>
    <name evidence="2" type="ORF">CAFE_15630</name>
</gene>
<evidence type="ECO:0000256" key="1">
    <source>
        <dbReference type="SAM" id="SignalP"/>
    </source>
</evidence>
<dbReference type="Proteomes" id="UP000469440">
    <property type="component" value="Unassembled WGS sequence"/>
</dbReference>
<reference evidence="2 3" key="1">
    <citation type="submission" date="2019-09" db="EMBL/GenBank/DDBJ databases">
        <title>Genome sequence of Clostridium sp. EA1.</title>
        <authorList>
            <person name="Poehlein A."/>
            <person name="Bengelsdorf F.R."/>
            <person name="Daniel R."/>
        </authorList>
    </citation>
    <scope>NUCLEOTIDE SEQUENCE [LARGE SCALE GENOMIC DNA]</scope>
    <source>
        <strain evidence="2 3">EA1</strain>
    </source>
</reference>
<keyword evidence="1" id="KW-0732">Signal</keyword>
<dbReference type="OrthoDB" id="2249722at2"/>
<protein>
    <submittedName>
        <fullName evidence="2">Uncharacterized protein</fullName>
    </submittedName>
</protein>
<dbReference type="RefSeq" id="WP_156990288.1">
    <property type="nucleotide sequence ID" value="NZ_VWXL01000052.1"/>
</dbReference>
<feature type="chain" id="PRO_5026803512" evidence="1">
    <location>
        <begin position="24"/>
        <end position="144"/>
    </location>
</feature>
<evidence type="ECO:0000313" key="2">
    <source>
        <dbReference type="EMBL" id="MVB10865.1"/>
    </source>
</evidence>
<comment type="caution">
    <text evidence="2">The sequence shown here is derived from an EMBL/GenBank/DDBJ whole genome shotgun (WGS) entry which is preliminary data.</text>
</comment>
<feature type="signal peptide" evidence="1">
    <location>
        <begin position="1"/>
        <end position="23"/>
    </location>
</feature>
<dbReference type="AlphaFoldDB" id="A0A6N8HZ35"/>
<evidence type="ECO:0000313" key="3">
    <source>
        <dbReference type="Proteomes" id="UP000469440"/>
    </source>
</evidence>
<accession>A0A6N8HZ35</accession>
<organism evidence="2 3">
    <name type="scientific">Caproicibacter fermentans</name>
    <dbReference type="NCBI Taxonomy" id="2576756"/>
    <lineage>
        <taxon>Bacteria</taxon>
        <taxon>Bacillati</taxon>
        <taxon>Bacillota</taxon>
        <taxon>Clostridia</taxon>
        <taxon>Eubacteriales</taxon>
        <taxon>Acutalibacteraceae</taxon>
        <taxon>Caproicibacter</taxon>
    </lineage>
</organism>
<dbReference type="EMBL" id="VWXL01000052">
    <property type="protein sequence ID" value="MVB10865.1"/>
    <property type="molecule type" value="Genomic_DNA"/>
</dbReference>
<keyword evidence="3" id="KW-1185">Reference proteome</keyword>